<organism evidence="2 3">
    <name type="scientific">Populus alba x Populus x berolinensis</name>
    <dbReference type="NCBI Taxonomy" id="444605"/>
    <lineage>
        <taxon>Eukaryota</taxon>
        <taxon>Viridiplantae</taxon>
        <taxon>Streptophyta</taxon>
        <taxon>Embryophyta</taxon>
        <taxon>Tracheophyta</taxon>
        <taxon>Spermatophyta</taxon>
        <taxon>Magnoliopsida</taxon>
        <taxon>eudicotyledons</taxon>
        <taxon>Gunneridae</taxon>
        <taxon>Pentapetalae</taxon>
        <taxon>rosids</taxon>
        <taxon>fabids</taxon>
        <taxon>Malpighiales</taxon>
        <taxon>Salicaceae</taxon>
        <taxon>Saliceae</taxon>
        <taxon>Populus</taxon>
    </lineage>
</organism>
<dbReference type="Pfam" id="PF07727">
    <property type="entry name" value="RVT_2"/>
    <property type="match status" value="1"/>
</dbReference>
<dbReference type="InterPro" id="IPR013103">
    <property type="entry name" value="RVT_2"/>
</dbReference>
<evidence type="ECO:0000313" key="2">
    <source>
        <dbReference type="EMBL" id="KAJ6980846.1"/>
    </source>
</evidence>
<gene>
    <name evidence="2" type="ORF">NC653_024262</name>
</gene>
<protein>
    <recommendedName>
        <fullName evidence="1">Reverse transcriptase Ty1/copia-type domain-containing protein</fullName>
    </recommendedName>
</protein>
<proteinExistence type="predicted"/>
<sequence>MEEELASLHQNQTWSLVPCNPLMNGIGSKCVFKTKLKPDGSLDRLKAPIVAQGFHQIDGVDYTETFSLVVKPGTIRMIITIGLVKHWTIQQLDVRNAFLHGLPSEDIYMEQSPDMTDPKLPHHHLQVLFSDNLSALHMTIKPVFYARGKHIELDYRFVRERVAFRHLITQHISSTDQVADLFSKPFSKASMLRFQSKLCLQPRLSLWAHHNSHPPVKDSSHANVFTQQGFTTLIFSIKTLTTTLLQPNALQSRWKLMQFATVMLSNQDGNSAEAVARLSLHRSPLELVSPKPLKPLRLYIYAAQGSLDNEIKAAVKSQVKEDLHMGEYADFPGCSNVCDILYFFVEEKVAKFGSRQKSSSIAILHRSVIAFFSINQFWKQVTMVGFCGVEREDAITGVERRKGAQGS</sequence>
<dbReference type="AlphaFoldDB" id="A0AAD6M8F5"/>
<dbReference type="EMBL" id="JAQIZT010000010">
    <property type="protein sequence ID" value="KAJ6980846.1"/>
    <property type="molecule type" value="Genomic_DNA"/>
</dbReference>
<dbReference type="CDD" id="cd09272">
    <property type="entry name" value="RNase_HI_RT_Ty1"/>
    <property type="match status" value="1"/>
</dbReference>
<comment type="caution">
    <text evidence="2">The sequence shown here is derived from an EMBL/GenBank/DDBJ whole genome shotgun (WGS) entry which is preliminary data.</text>
</comment>
<reference evidence="2" key="1">
    <citation type="journal article" date="2023" name="Mol. Ecol. Resour.">
        <title>Chromosome-level genome assembly of a triploid poplar Populus alba 'Berolinensis'.</title>
        <authorList>
            <person name="Chen S."/>
            <person name="Yu Y."/>
            <person name="Wang X."/>
            <person name="Wang S."/>
            <person name="Zhang T."/>
            <person name="Zhou Y."/>
            <person name="He R."/>
            <person name="Meng N."/>
            <person name="Wang Y."/>
            <person name="Liu W."/>
            <person name="Liu Z."/>
            <person name="Liu J."/>
            <person name="Guo Q."/>
            <person name="Huang H."/>
            <person name="Sederoff R.R."/>
            <person name="Wang G."/>
            <person name="Qu G."/>
            <person name="Chen S."/>
        </authorList>
    </citation>
    <scope>NUCLEOTIDE SEQUENCE</scope>
    <source>
        <strain evidence="2">SC-2020</strain>
    </source>
</reference>
<accession>A0AAD6M8F5</accession>
<name>A0AAD6M8F5_9ROSI</name>
<evidence type="ECO:0000313" key="3">
    <source>
        <dbReference type="Proteomes" id="UP001164929"/>
    </source>
</evidence>
<feature type="domain" description="Reverse transcriptase Ty1/copia-type" evidence="1">
    <location>
        <begin position="11"/>
        <end position="114"/>
    </location>
</feature>
<dbReference type="Proteomes" id="UP001164929">
    <property type="component" value="Chromosome 10"/>
</dbReference>
<evidence type="ECO:0000259" key="1">
    <source>
        <dbReference type="Pfam" id="PF07727"/>
    </source>
</evidence>
<keyword evidence="3" id="KW-1185">Reference proteome</keyword>